<evidence type="ECO:0000313" key="2">
    <source>
        <dbReference type="EMBL" id="MBB2162449.1"/>
    </source>
</evidence>
<dbReference type="EMBL" id="JABEQJ010000039">
    <property type="protein sequence ID" value="MBB2162449.1"/>
    <property type="molecule type" value="Genomic_DNA"/>
</dbReference>
<gene>
    <name evidence="2" type="ORF">HLH48_20220</name>
</gene>
<accession>A0A7W4NQE1</accession>
<dbReference type="RefSeq" id="WP_182999273.1">
    <property type="nucleotide sequence ID" value="NZ_JABEQJ010000039.1"/>
</dbReference>
<organism evidence="2 3">
    <name type="scientific">Gluconacetobacter sacchari</name>
    <dbReference type="NCBI Taxonomy" id="92759"/>
    <lineage>
        <taxon>Bacteria</taxon>
        <taxon>Pseudomonadati</taxon>
        <taxon>Pseudomonadota</taxon>
        <taxon>Alphaproteobacteria</taxon>
        <taxon>Acetobacterales</taxon>
        <taxon>Acetobacteraceae</taxon>
        <taxon>Gluconacetobacter</taxon>
    </lineage>
</organism>
<protein>
    <submittedName>
        <fullName evidence="2">DUF4910 domain-containing protein</fullName>
    </submittedName>
</protein>
<feature type="domain" description="Peptidase M28" evidence="1">
    <location>
        <begin position="220"/>
        <end position="385"/>
    </location>
</feature>
<dbReference type="InterPro" id="IPR007484">
    <property type="entry name" value="Peptidase_M28"/>
</dbReference>
<evidence type="ECO:0000313" key="3">
    <source>
        <dbReference type="Proteomes" id="UP000589085"/>
    </source>
</evidence>
<dbReference type="AlphaFoldDB" id="A0A7W4NQE1"/>
<dbReference type="SUPFAM" id="SSF53187">
    <property type="entry name" value="Zn-dependent exopeptidases"/>
    <property type="match status" value="1"/>
</dbReference>
<evidence type="ECO:0000259" key="1">
    <source>
        <dbReference type="Pfam" id="PF04389"/>
    </source>
</evidence>
<dbReference type="Gene3D" id="3.40.630.10">
    <property type="entry name" value="Zn peptidases"/>
    <property type="match status" value="1"/>
</dbReference>
<name>A0A7W4NQE1_9PROT</name>
<sequence length="489" mass="52450">MKIESRMIEIVNGISNSDRTQASNATRMTCQNLMDYVKSFLPSASCHIHDFAASPEARPLGFAAPASWELITGTVSFSRPDATPVRLDHAAHPMLVATNSCASTGVLPVCAPTDTSPAGKLVLLSGPKEQFPAQLAAAARGNAAGVASAAFSKRICQKEARGRIELSSYSDLFALSLTPSEHHYLAAALEAGPVAAEVAIAIDQLGCVPVLEIRTDPAACKEILLCAHICHLRPGANDNASGVALLCELLRTAAESLPAVRLVFAPEFTGMSAYLAATAVKPVFVVNVDMVGGDPAITGAQLELECSPPYLHHPLQDRLAELFSSSPELGCRVTAFKGYSDHALFASKAVAVPAVLIGQTGDVYNHTDLDRVENLCPDQMASLCKLLTRFLVEAAPYYDVPGFPVTSAQSKDAWPFNIYALFDACDEAMAQDIRTRLTDNKETYARLQRAYLAAQWHQESLGDSWAENVIANFRQAGRHSHGRHHAGQR</sequence>
<proteinExistence type="predicted"/>
<dbReference type="Proteomes" id="UP000589085">
    <property type="component" value="Unassembled WGS sequence"/>
</dbReference>
<dbReference type="Pfam" id="PF04389">
    <property type="entry name" value="Peptidase_M28"/>
    <property type="match status" value="1"/>
</dbReference>
<reference evidence="2 3" key="1">
    <citation type="submission" date="2020-04" db="EMBL/GenBank/DDBJ databases">
        <title>Description of novel Gluconacetobacter.</title>
        <authorList>
            <person name="Sombolestani A."/>
        </authorList>
    </citation>
    <scope>NUCLEOTIDE SEQUENCE [LARGE SCALE GENOMIC DNA]</scope>
    <source>
        <strain evidence="2 3">LMG 19747</strain>
    </source>
</reference>
<comment type="caution">
    <text evidence="2">The sequence shown here is derived from an EMBL/GenBank/DDBJ whole genome shotgun (WGS) entry which is preliminary data.</text>
</comment>